<evidence type="ECO:0000256" key="1">
    <source>
        <dbReference type="SAM" id="Phobius"/>
    </source>
</evidence>
<sequence>MKALTPAIFVVLFIRRILASSGGGGHASSAALGPAPANEMGLKFSHHFALRENYIDVMFEVDDWVLQAYRYYYYSIRLFGTTHSEYLPRQRLTESHNSLRLVRLEDGDYVICLTFVDNFETLFKPRYGCYDITKGEKTIGLHHGSKTGYLVPLLVLVALVLHIIIAVVHHIKAKNYAQKLLQRFIDTNPARARAKSIKELTKDLDRNMEHAIHLPTAVQRRLSRVADVENSGQHNVGFVDEDQIPTYSLLNNGYARRPSKVSNNHRMFTPRLSLETVPEHVESVKSMKHLFESVPWLRRASRVSSFRRKSILHI</sequence>
<organism evidence="4 5">
    <name type="scientific">Didymodactylos carnosus</name>
    <dbReference type="NCBI Taxonomy" id="1234261"/>
    <lineage>
        <taxon>Eukaryota</taxon>
        <taxon>Metazoa</taxon>
        <taxon>Spiralia</taxon>
        <taxon>Gnathifera</taxon>
        <taxon>Rotifera</taxon>
        <taxon>Eurotatoria</taxon>
        <taxon>Bdelloidea</taxon>
        <taxon>Philodinida</taxon>
        <taxon>Philodinidae</taxon>
        <taxon>Didymodactylos</taxon>
    </lineage>
</organism>
<dbReference type="EMBL" id="CAJNOK010000127">
    <property type="protein sequence ID" value="CAF0731126.1"/>
    <property type="molecule type" value="Genomic_DNA"/>
</dbReference>
<feature type="chain" id="PRO_5036434594" evidence="2">
    <location>
        <begin position="20"/>
        <end position="314"/>
    </location>
</feature>
<dbReference type="EMBL" id="CAJOBA010000127">
    <property type="protein sequence ID" value="CAF3506486.1"/>
    <property type="molecule type" value="Genomic_DNA"/>
</dbReference>
<reference evidence="4" key="1">
    <citation type="submission" date="2021-02" db="EMBL/GenBank/DDBJ databases">
        <authorList>
            <person name="Nowell W R."/>
        </authorList>
    </citation>
    <scope>NUCLEOTIDE SEQUENCE</scope>
</reference>
<evidence type="ECO:0000313" key="5">
    <source>
        <dbReference type="Proteomes" id="UP000682733"/>
    </source>
</evidence>
<comment type="caution">
    <text evidence="4">The sequence shown here is derived from an EMBL/GenBank/DDBJ whole genome shotgun (WGS) entry which is preliminary data.</text>
</comment>
<evidence type="ECO:0000313" key="4">
    <source>
        <dbReference type="EMBL" id="CAF3506486.1"/>
    </source>
</evidence>
<protein>
    <submittedName>
        <fullName evidence="4">Uncharacterized protein</fullName>
    </submittedName>
</protein>
<name>A0A8S2GEH3_9BILA</name>
<keyword evidence="2" id="KW-0732">Signal</keyword>
<evidence type="ECO:0000256" key="2">
    <source>
        <dbReference type="SAM" id="SignalP"/>
    </source>
</evidence>
<feature type="transmembrane region" description="Helical" evidence="1">
    <location>
        <begin position="149"/>
        <end position="171"/>
    </location>
</feature>
<evidence type="ECO:0000313" key="3">
    <source>
        <dbReference type="EMBL" id="CAF0731126.1"/>
    </source>
</evidence>
<feature type="signal peptide" evidence="2">
    <location>
        <begin position="1"/>
        <end position="19"/>
    </location>
</feature>
<accession>A0A8S2GEH3</accession>
<keyword evidence="1" id="KW-1133">Transmembrane helix</keyword>
<dbReference type="Proteomes" id="UP000682733">
    <property type="component" value="Unassembled WGS sequence"/>
</dbReference>
<gene>
    <name evidence="3" type="ORF">OVA965_LOCUS808</name>
    <name evidence="4" type="ORF">TMI583_LOCUS808</name>
</gene>
<keyword evidence="1" id="KW-0812">Transmembrane</keyword>
<keyword evidence="1" id="KW-0472">Membrane</keyword>
<dbReference type="AlphaFoldDB" id="A0A8S2GEH3"/>
<proteinExistence type="predicted"/>
<dbReference type="Proteomes" id="UP000677228">
    <property type="component" value="Unassembled WGS sequence"/>
</dbReference>